<dbReference type="InterPro" id="IPR014710">
    <property type="entry name" value="RmlC-like_jellyroll"/>
</dbReference>
<evidence type="ECO:0000256" key="1">
    <source>
        <dbReference type="ARBA" id="ARBA00023286"/>
    </source>
</evidence>
<evidence type="ECO:0000313" key="3">
    <source>
        <dbReference type="EMBL" id="KAL2317607.1"/>
    </source>
</evidence>
<organism evidence="3 4">
    <name type="scientific">Flemingia macrophylla</name>
    <dbReference type="NCBI Taxonomy" id="520843"/>
    <lineage>
        <taxon>Eukaryota</taxon>
        <taxon>Viridiplantae</taxon>
        <taxon>Streptophyta</taxon>
        <taxon>Embryophyta</taxon>
        <taxon>Tracheophyta</taxon>
        <taxon>Spermatophyta</taxon>
        <taxon>Magnoliopsida</taxon>
        <taxon>eudicotyledons</taxon>
        <taxon>Gunneridae</taxon>
        <taxon>Pentapetalae</taxon>
        <taxon>rosids</taxon>
        <taxon>fabids</taxon>
        <taxon>Fabales</taxon>
        <taxon>Fabaceae</taxon>
        <taxon>Papilionoideae</taxon>
        <taxon>50 kb inversion clade</taxon>
        <taxon>NPAAA clade</taxon>
        <taxon>indigoferoid/millettioid clade</taxon>
        <taxon>Phaseoleae</taxon>
        <taxon>Flemingia</taxon>
    </lineage>
</organism>
<accession>A0ABD1L263</accession>
<dbReference type="GO" id="GO:0016020">
    <property type="term" value="C:membrane"/>
    <property type="evidence" value="ECO:0007669"/>
    <property type="project" value="UniProtKB-SubCell"/>
</dbReference>
<reference evidence="3 4" key="1">
    <citation type="submission" date="2024-08" db="EMBL/GenBank/DDBJ databases">
        <title>Insights into the chromosomal genome structure of Flemingia macrophylla.</title>
        <authorList>
            <person name="Ding Y."/>
            <person name="Zhao Y."/>
            <person name="Bi W."/>
            <person name="Wu M."/>
            <person name="Zhao G."/>
            <person name="Gong Y."/>
            <person name="Li W."/>
            <person name="Zhang P."/>
        </authorList>
    </citation>
    <scope>NUCLEOTIDE SEQUENCE [LARGE SCALE GENOMIC DNA]</scope>
    <source>
        <strain evidence="3">DYQJB</strain>
        <tissue evidence="3">Leaf</tissue>
    </source>
</reference>
<keyword evidence="1" id="KW-0406">Ion transport</keyword>
<dbReference type="GO" id="GO:0034220">
    <property type="term" value="P:monoatomic ion transmembrane transport"/>
    <property type="evidence" value="ECO:0007669"/>
    <property type="project" value="UniProtKB-KW"/>
</dbReference>
<dbReference type="PANTHER" id="PTHR45651">
    <property type="entry name" value="CYCLIC NUCLEOTIDE-GATED ION CHANNEL 15-RELATED-RELATED"/>
    <property type="match status" value="1"/>
</dbReference>
<dbReference type="InterPro" id="IPR018490">
    <property type="entry name" value="cNMP-bd_dom_sf"/>
</dbReference>
<keyword evidence="1" id="KW-1071">Ligand-gated ion channel</keyword>
<comment type="caution">
    <text evidence="3">The sequence shown here is derived from an EMBL/GenBank/DDBJ whole genome shotgun (WGS) entry which is preliminary data.</text>
</comment>
<evidence type="ECO:0000313" key="4">
    <source>
        <dbReference type="Proteomes" id="UP001603857"/>
    </source>
</evidence>
<dbReference type="Gene3D" id="2.60.120.10">
    <property type="entry name" value="Jelly Rolls"/>
    <property type="match status" value="1"/>
</dbReference>
<evidence type="ECO:0000256" key="2">
    <source>
        <dbReference type="ARBA" id="ARBA00023303"/>
    </source>
</evidence>
<proteinExistence type="predicted"/>
<dbReference type="AlphaFoldDB" id="A0ABD1L263"/>
<dbReference type="PANTHER" id="PTHR45651:SF50">
    <property type="entry name" value="CYCLIC NUCLEOTIDE-GATED ION CHANNEL 2"/>
    <property type="match status" value="1"/>
</dbReference>
<keyword evidence="1" id="KW-0813">Transport</keyword>
<name>A0ABD1L263_9FABA</name>
<keyword evidence="4" id="KW-1185">Reference proteome</keyword>
<sequence length="77" mass="9075">MGGEDEMEMIKDLPEGLRRDIRRCLCLDLIRKVPLFHNLDDLILDNICDRVRPLVFSKDEKDGVNRLRTHKTRPKSD</sequence>
<keyword evidence="2" id="KW-0407">Ion channel</keyword>
<protein>
    <submittedName>
        <fullName evidence="3">Uncharacterized protein</fullName>
    </submittedName>
</protein>
<dbReference type="SUPFAM" id="SSF51206">
    <property type="entry name" value="cAMP-binding domain-like"/>
    <property type="match status" value="1"/>
</dbReference>
<gene>
    <name evidence="3" type="ORF">Fmac_031483</name>
</gene>
<dbReference type="EMBL" id="JBGMDY010000011">
    <property type="protein sequence ID" value="KAL2317607.1"/>
    <property type="molecule type" value="Genomic_DNA"/>
</dbReference>
<dbReference type="Proteomes" id="UP001603857">
    <property type="component" value="Unassembled WGS sequence"/>
</dbReference>